<dbReference type="SUPFAM" id="SSF55961">
    <property type="entry name" value="Bet v1-like"/>
    <property type="match status" value="1"/>
</dbReference>
<evidence type="ECO:0000256" key="5">
    <source>
        <dbReference type="SAM" id="MobiDB-lite"/>
    </source>
</evidence>
<evidence type="ECO:0000256" key="2">
    <source>
        <dbReference type="ARBA" id="ARBA00022771"/>
    </source>
</evidence>
<keyword evidence="8" id="KW-1185">Reference proteome</keyword>
<dbReference type="InterPro" id="IPR052727">
    <property type="entry name" value="Rab4/Rab5_effector"/>
</dbReference>
<feature type="compositionally biased region" description="Basic and acidic residues" evidence="5">
    <location>
        <begin position="546"/>
        <end position="558"/>
    </location>
</feature>
<proteinExistence type="predicted"/>
<gene>
    <name evidence="7" type="ORF">THRCLA_06347</name>
</gene>
<dbReference type="Gene3D" id="3.30.530.20">
    <property type="match status" value="1"/>
</dbReference>
<feature type="non-terminal residue" evidence="7">
    <location>
        <position position="634"/>
    </location>
</feature>
<dbReference type="PANTHER" id="PTHR13510">
    <property type="entry name" value="FYVE-FINGER-CONTAINING RAB5 EFFECTOR PROTEIN RABENOSYN-5-RELATED"/>
    <property type="match status" value="1"/>
</dbReference>
<feature type="region of interest" description="Disordered" evidence="5">
    <location>
        <begin position="381"/>
        <end position="474"/>
    </location>
</feature>
<feature type="domain" description="FYVE-type" evidence="6">
    <location>
        <begin position="252"/>
        <end position="310"/>
    </location>
</feature>
<protein>
    <recommendedName>
        <fullName evidence="6">FYVE-type domain-containing protein</fullName>
    </recommendedName>
</protein>
<feature type="compositionally biased region" description="Low complexity" evidence="5">
    <location>
        <begin position="446"/>
        <end position="463"/>
    </location>
</feature>
<dbReference type="InterPro" id="IPR023393">
    <property type="entry name" value="START-like_dom_sf"/>
</dbReference>
<dbReference type="GO" id="GO:0008270">
    <property type="term" value="F:zinc ion binding"/>
    <property type="evidence" value="ECO:0007669"/>
    <property type="project" value="UniProtKB-KW"/>
</dbReference>
<feature type="compositionally biased region" description="Basic and acidic residues" evidence="5">
    <location>
        <begin position="328"/>
        <end position="340"/>
    </location>
</feature>
<dbReference type="PANTHER" id="PTHR13510:SF44">
    <property type="entry name" value="RABENOSYN-5"/>
    <property type="match status" value="1"/>
</dbReference>
<feature type="region of interest" description="Disordered" evidence="5">
    <location>
        <begin position="313"/>
        <end position="341"/>
    </location>
</feature>
<evidence type="ECO:0000256" key="3">
    <source>
        <dbReference type="ARBA" id="ARBA00022833"/>
    </source>
</evidence>
<feature type="region of interest" description="Disordered" evidence="5">
    <location>
        <begin position="526"/>
        <end position="558"/>
    </location>
</feature>
<dbReference type="Gene3D" id="3.30.40.10">
    <property type="entry name" value="Zinc/RING finger domain, C3HC4 (zinc finger)"/>
    <property type="match status" value="1"/>
</dbReference>
<dbReference type="EMBL" id="JNBS01001778">
    <property type="protein sequence ID" value="OQR99878.1"/>
    <property type="molecule type" value="Genomic_DNA"/>
</dbReference>
<organism evidence="7 8">
    <name type="scientific">Thraustotheca clavata</name>
    <dbReference type="NCBI Taxonomy" id="74557"/>
    <lineage>
        <taxon>Eukaryota</taxon>
        <taxon>Sar</taxon>
        <taxon>Stramenopiles</taxon>
        <taxon>Oomycota</taxon>
        <taxon>Saprolegniomycetes</taxon>
        <taxon>Saprolegniales</taxon>
        <taxon>Achlyaceae</taxon>
        <taxon>Thraustotheca</taxon>
    </lineage>
</organism>
<dbReference type="SUPFAM" id="SSF57903">
    <property type="entry name" value="FYVE/PHD zinc finger"/>
    <property type="match status" value="1"/>
</dbReference>
<feature type="compositionally biased region" description="Polar residues" evidence="5">
    <location>
        <begin position="381"/>
        <end position="416"/>
    </location>
</feature>
<dbReference type="InterPro" id="IPR000306">
    <property type="entry name" value="Znf_FYVE"/>
</dbReference>
<evidence type="ECO:0000256" key="1">
    <source>
        <dbReference type="ARBA" id="ARBA00022723"/>
    </source>
</evidence>
<accession>A0A1V9ZPG2</accession>
<dbReference type="InterPro" id="IPR011011">
    <property type="entry name" value="Znf_FYVE_PHD"/>
</dbReference>
<keyword evidence="1" id="KW-0479">Metal-binding</keyword>
<dbReference type="CDD" id="cd00065">
    <property type="entry name" value="FYVE_like_SF"/>
    <property type="match status" value="1"/>
</dbReference>
<evidence type="ECO:0000313" key="8">
    <source>
        <dbReference type="Proteomes" id="UP000243217"/>
    </source>
</evidence>
<dbReference type="Proteomes" id="UP000243217">
    <property type="component" value="Unassembled WGS sequence"/>
</dbReference>
<evidence type="ECO:0000259" key="6">
    <source>
        <dbReference type="PROSITE" id="PS50178"/>
    </source>
</evidence>
<dbReference type="OrthoDB" id="75364at2759"/>
<evidence type="ECO:0000313" key="7">
    <source>
        <dbReference type="EMBL" id="OQR99878.1"/>
    </source>
</evidence>
<dbReference type="InterPro" id="IPR013083">
    <property type="entry name" value="Znf_RING/FYVE/PHD"/>
</dbReference>
<dbReference type="PROSITE" id="PS50178">
    <property type="entry name" value="ZF_FYVE"/>
    <property type="match status" value="1"/>
</dbReference>
<dbReference type="InterPro" id="IPR017455">
    <property type="entry name" value="Znf_FYVE-rel"/>
</dbReference>
<name>A0A1V9ZPG2_9STRA</name>
<dbReference type="AlphaFoldDB" id="A0A1V9ZPG2"/>
<sequence length="634" mass="70697">MAMLDPMEAKFYLNHIDQAVDDALLLCNDLGAIRWQPTRQKDGVVVSKAADDMNSMSNHALAVRSVCIVNASFDEMLDHLTTESTADFHEKEMLDANGRFVCIKWHCMKSVAPPTKPRDYVYIEIVDSFVNEENQRIGYRLSKSIDLSSFPSVDSANRFVRATTTMLHTFRSLDSTTASRSNTPASSPKSLSSYQVELRSMVLGDYNGKLPMWVTNKMSELAGLRGAALRDYFDQSRLNTLKWIQPHEFIPTSKRSFCSLCTRQFSLVRKKYNCRACGDVICSQCSMLQQVGAREKAKIRVCGRCNITARTNHLPASGQRGSGSGRESTPRESTYRDSGFRDSQANNFSFATTRVSDKYSLDRSSSTSDWSYRDSQYTQSFGSVQFPTQQGNTPTNYRRSQSDMIPPTHNSTSPTDINALLRASQDSRPSMMEHRALSSSLNSNGTTRTQSITSSSSARLSDPSRPPTIPRISVEDMHHISIVDPPKVSLSTQTTPPADRASLGPEQFVDMAMAAMDFSIVQTNPVVNSDSDSDRLSDLSSVSDVLTERQSERASERMSERISELDVDAYDDRDSSQNPLYEEEISLDDLAPAISPSSLIDLAKANHNDVNYVRESFAIHLDDLDKDRSSIRST</sequence>
<reference evidence="7 8" key="1">
    <citation type="journal article" date="2014" name="Genome Biol. Evol.">
        <title>The secreted proteins of Achlya hypogyna and Thraustotheca clavata identify the ancestral oomycete secretome and reveal gene acquisitions by horizontal gene transfer.</title>
        <authorList>
            <person name="Misner I."/>
            <person name="Blouin N."/>
            <person name="Leonard G."/>
            <person name="Richards T.A."/>
            <person name="Lane C.E."/>
        </authorList>
    </citation>
    <scope>NUCLEOTIDE SEQUENCE [LARGE SCALE GENOMIC DNA]</scope>
    <source>
        <strain evidence="7 8">ATCC 34112</strain>
    </source>
</reference>
<comment type="caution">
    <text evidence="7">The sequence shown here is derived from an EMBL/GenBank/DDBJ whole genome shotgun (WGS) entry which is preliminary data.</text>
</comment>
<evidence type="ECO:0000256" key="4">
    <source>
        <dbReference type="PROSITE-ProRule" id="PRU00091"/>
    </source>
</evidence>
<dbReference type="Pfam" id="PF01363">
    <property type="entry name" value="FYVE"/>
    <property type="match status" value="1"/>
</dbReference>
<keyword evidence="3" id="KW-0862">Zinc</keyword>
<keyword evidence="2 4" id="KW-0863">Zinc-finger</keyword>
<dbReference type="SMART" id="SM00064">
    <property type="entry name" value="FYVE"/>
    <property type="match status" value="1"/>
</dbReference>